<evidence type="ECO:0000259" key="1">
    <source>
        <dbReference type="PROSITE" id="PS50234"/>
    </source>
</evidence>
<dbReference type="Proteomes" id="UP000316079">
    <property type="component" value="Unassembled WGS sequence"/>
</dbReference>
<dbReference type="PANTHER" id="PTHR45737">
    <property type="entry name" value="VON WILLEBRAND FACTOR A DOMAIN-CONTAINING PROTEIN 5A"/>
    <property type="match status" value="1"/>
</dbReference>
<dbReference type="InterPro" id="IPR036465">
    <property type="entry name" value="vWFA_dom_sf"/>
</dbReference>
<protein>
    <recommendedName>
        <fullName evidence="5">VIT domain-containing protein</fullName>
    </recommendedName>
</protein>
<feature type="domain" description="VWFA" evidence="1">
    <location>
        <begin position="276"/>
        <end position="457"/>
    </location>
</feature>
<comment type="caution">
    <text evidence="3">The sequence shown here is derived from an EMBL/GenBank/DDBJ whole genome shotgun (WGS) entry which is preliminary data.</text>
</comment>
<evidence type="ECO:0008006" key="5">
    <source>
        <dbReference type="Google" id="ProtNLM"/>
    </source>
</evidence>
<dbReference type="PROSITE" id="PS50234">
    <property type="entry name" value="VWFA"/>
    <property type="match status" value="1"/>
</dbReference>
<reference evidence="3" key="2">
    <citation type="submission" date="2019-04" db="EMBL/GenBank/DDBJ databases">
        <authorList>
            <person name="Kadobianskyi M."/>
            <person name="Schulze L."/>
            <person name="Schuelke M."/>
            <person name="Judkewitz B."/>
        </authorList>
    </citation>
    <scope>NUCLEOTIDE SEQUENCE</scope>
    <source>
        <strain evidence="3">Bolton</strain>
        <tissue evidence="3">Whole-body</tissue>
    </source>
</reference>
<dbReference type="SUPFAM" id="SSF53300">
    <property type="entry name" value="vWA-like"/>
    <property type="match status" value="1"/>
</dbReference>
<name>A0A553PIW3_9TELE</name>
<dbReference type="InterPro" id="IPR013694">
    <property type="entry name" value="VIT"/>
</dbReference>
<dbReference type="InterPro" id="IPR002035">
    <property type="entry name" value="VWF_A"/>
</dbReference>
<organism evidence="3 4">
    <name type="scientific">Danionella cerebrum</name>
    <dbReference type="NCBI Taxonomy" id="2873325"/>
    <lineage>
        <taxon>Eukaryota</taxon>
        <taxon>Metazoa</taxon>
        <taxon>Chordata</taxon>
        <taxon>Craniata</taxon>
        <taxon>Vertebrata</taxon>
        <taxon>Euteleostomi</taxon>
        <taxon>Actinopterygii</taxon>
        <taxon>Neopterygii</taxon>
        <taxon>Teleostei</taxon>
        <taxon>Ostariophysi</taxon>
        <taxon>Cypriniformes</taxon>
        <taxon>Danionidae</taxon>
        <taxon>Danioninae</taxon>
        <taxon>Danionella</taxon>
    </lineage>
</organism>
<keyword evidence="4" id="KW-1185">Reference proteome</keyword>
<dbReference type="Gene3D" id="3.40.50.410">
    <property type="entry name" value="von Willebrand factor, type A domain"/>
    <property type="match status" value="1"/>
</dbReference>
<proteinExistence type="predicted"/>
<dbReference type="EMBL" id="SRMA01026679">
    <property type="protein sequence ID" value="TRY77620.1"/>
    <property type="molecule type" value="Genomic_DNA"/>
</dbReference>
<dbReference type="STRING" id="623744.A0A553PIW3"/>
<dbReference type="SMART" id="SM00609">
    <property type="entry name" value="VIT"/>
    <property type="match status" value="1"/>
</dbReference>
<dbReference type="Pfam" id="PF08487">
    <property type="entry name" value="VIT"/>
    <property type="match status" value="1"/>
</dbReference>
<sequence length="715" mass="78203">MVNCGLLSEKNEPVPLKSVSVTLLVQDHVVSVSSSLQYVNEDLKHSLEAVFVFPLPAEASVFHCSARIGKNEIQAEIKDRHSAHDEYDDALASGHQAFLMEESEQSPDIFRMNLGSVPPGESATVSFSYLMELSLQADGALRFCLPGTLNPRYAPAGSDAVPEVCSASEIPYTLSLSVDVRSSARVSRLESSCTLDPLVFLNPEHTHAQVSLSAGHKFDRDVELLLYYEDPHQPCAIFEAGDATAEQGSLMADPMLMLSVYPEFPADMMLSKATGEFIFLVDRSGSMDCRMHRGSDASNRIQSARDTLLLLLKSLPMGCFFNIIGFGSDFQSFFPQSVLYDEATMEEALKRVQEMKADMGGTEILIPLKHIYSQRCLPEHPRQLFIFTDGEVCNTKDILDLVKSQSLSHRCFSFGIGEGASSALITGMAQATSGHAQFITGSDRMQPKMLGPETPALFQGQRAIIYAKLNGSAQAAESSTETGAVTINYKLMNKQVTNRIQFNLKPTEDTGLTVHRLAARTMIRSLELKERLSDFESLQKQIVKLSIQAGVSSVHTAFIAVNTSTRAPLKAPMVKMNIPAAYADCLALAPMPALASRFNGETKTEPQSDPFLQLVSLQKAAGFWIISSSFANVLAKTLDELTNHKPAQADSSLWATVLALVWLNGFEIDALIEWKFVALKAVNWIRSQNLESLPQCVSNANSLLGCQVPEEALGI</sequence>
<dbReference type="Pfam" id="PF13768">
    <property type="entry name" value="VWA_3"/>
    <property type="match status" value="1"/>
</dbReference>
<dbReference type="SMART" id="SM00327">
    <property type="entry name" value="VWA"/>
    <property type="match status" value="1"/>
</dbReference>
<dbReference type="PANTHER" id="PTHR45737:SF6">
    <property type="entry name" value="VON WILLEBRAND FACTOR A DOMAIN-CONTAINING PROTEIN 5A"/>
    <property type="match status" value="1"/>
</dbReference>
<evidence type="ECO:0000313" key="3">
    <source>
        <dbReference type="EMBL" id="TRY77620.1"/>
    </source>
</evidence>
<dbReference type="OrthoDB" id="1729737at2759"/>
<gene>
    <name evidence="3" type="ORF">DNTS_005775</name>
</gene>
<reference evidence="3 4" key="1">
    <citation type="journal article" date="2019" name="Sci. Data">
        <title>Hybrid genome assembly and annotation of Danionella translucida.</title>
        <authorList>
            <person name="Kadobianskyi M."/>
            <person name="Schulze L."/>
            <person name="Schuelke M."/>
            <person name="Judkewitz B."/>
        </authorList>
    </citation>
    <scope>NUCLEOTIDE SEQUENCE [LARGE SCALE GENOMIC DNA]</scope>
    <source>
        <strain evidence="3 4">Bolton</strain>
    </source>
</reference>
<feature type="domain" description="VIT" evidence="2">
    <location>
        <begin position="1"/>
        <end position="131"/>
    </location>
</feature>
<dbReference type="AlphaFoldDB" id="A0A553PIW3"/>
<dbReference type="PROSITE" id="PS51468">
    <property type="entry name" value="VIT"/>
    <property type="match status" value="1"/>
</dbReference>
<dbReference type="EMBL" id="SRMA01026679">
    <property type="protein sequence ID" value="TRY77621.1"/>
    <property type="molecule type" value="Genomic_DNA"/>
</dbReference>
<accession>A0A553PIW3</accession>
<evidence type="ECO:0000313" key="4">
    <source>
        <dbReference type="Proteomes" id="UP000316079"/>
    </source>
</evidence>
<evidence type="ECO:0000259" key="2">
    <source>
        <dbReference type="PROSITE" id="PS51468"/>
    </source>
</evidence>